<dbReference type="AlphaFoldDB" id="G4MM93"/>
<dbReference type="OrthoDB" id="10473545at2759"/>
<dbReference type="GeneID" id="12986308"/>
<dbReference type="KEGG" id="mgr:MGG_15174"/>
<proteinExistence type="predicted"/>
<evidence type="ECO:0000313" key="2">
    <source>
        <dbReference type="Proteomes" id="UP000009058"/>
    </source>
</evidence>
<dbReference type="Proteomes" id="UP000009058">
    <property type="component" value="Chromosome 1"/>
</dbReference>
<protein>
    <submittedName>
        <fullName evidence="1">Uncharacterized protein</fullName>
    </submittedName>
</protein>
<accession>G4MM93</accession>
<dbReference type="InParanoid" id="G4MM93"/>
<keyword evidence="2" id="KW-1185">Reference proteome</keyword>
<organism evidence="1 2">
    <name type="scientific">Pyricularia oryzae (strain 70-15 / ATCC MYA-4617 / FGSC 8958)</name>
    <name type="common">Rice blast fungus</name>
    <name type="synonym">Magnaporthe oryzae</name>
    <dbReference type="NCBI Taxonomy" id="242507"/>
    <lineage>
        <taxon>Eukaryota</taxon>
        <taxon>Fungi</taxon>
        <taxon>Dikarya</taxon>
        <taxon>Ascomycota</taxon>
        <taxon>Pezizomycotina</taxon>
        <taxon>Sordariomycetes</taxon>
        <taxon>Sordariomycetidae</taxon>
        <taxon>Magnaporthales</taxon>
        <taxon>Pyriculariaceae</taxon>
        <taxon>Pyricularia</taxon>
    </lineage>
</organism>
<dbReference type="EMBL" id="CM001231">
    <property type="protein sequence ID" value="EHA57774.1"/>
    <property type="molecule type" value="Genomic_DNA"/>
</dbReference>
<reference evidence="1 2" key="1">
    <citation type="journal article" date="2005" name="Nature">
        <title>The genome sequence of the rice blast fungus Magnaporthe grisea.</title>
        <authorList>
            <person name="Dean R.A."/>
            <person name="Talbot N.J."/>
            <person name="Ebbole D.J."/>
            <person name="Farman M.L."/>
            <person name="Mitchell T.K."/>
            <person name="Orbach M.J."/>
            <person name="Thon M."/>
            <person name="Kulkarni R."/>
            <person name="Xu J.R."/>
            <person name="Pan H."/>
            <person name="Read N.D."/>
            <person name="Lee Y.H."/>
            <person name="Carbone I."/>
            <person name="Brown D."/>
            <person name="Oh Y.Y."/>
            <person name="Donofrio N."/>
            <person name="Jeong J.S."/>
            <person name="Soanes D.M."/>
            <person name="Djonovic S."/>
            <person name="Kolomiets E."/>
            <person name="Rehmeyer C."/>
            <person name="Li W."/>
            <person name="Harding M."/>
            <person name="Kim S."/>
            <person name="Lebrun M.H."/>
            <person name="Bohnert H."/>
            <person name="Coughlan S."/>
            <person name="Butler J."/>
            <person name="Calvo S."/>
            <person name="Ma L.J."/>
            <person name="Nicol R."/>
            <person name="Purcell S."/>
            <person name="Nusbaum C."/>
            <person name="Galagan J.E."/>
            <person name="Birren B.W."/>
        </authorList>
    </citation>
    <scope>NUCLEOTIDE SEQUENCE [LARGE SCALE GENOMIC DNA]</scope>
    <source>
        <strain evidence="2">70-15 / ATCC MYA-4617 / FGSC 8958</strain>
    </source>
</reference>
<dbReference type="VEuPathDB" id="FungiDB:MGG_15174"/>
<name>G4MM93_PYRO7</name>
<dbReference type="HOGENOM" id="CLU_2133997_0_0_1"/>
<gene>
    <name evidence="1" type="ORF">MGG_15174</name>
</gene>
<dbReference type="RefSeq" id="XP_003710386.1">
    <property type="nucleotide sequence ID" value="XM_003710338.1"/>
</dbReference>
<sequence>MDRADAMAALASSSSEAHFGYGKCRLAPNRNWGLSTRFGNPCRLRASKQTCKRLGAGCRAIAKACPALDSNLQVGRGDFTMRLSRFRNWYHTGTSGSENQLTWAWDPVQLWFA</sequence>
<reference key="2">
    <citation type="submission" date="2011-05" db="EMBL/GenBank/DDBJ databases">
        <title>The Genome Sequence of Magnaporthe oryzae 70-15.</title>
        <authorList>
            <consortium name="The Broad Institute Genome Sequencing Platform"/>
            <person name="Ma L.-J."/>
            <person name="Dead R."/>
            <person name="Young S.K."/>
            <person name="Zeng Q."/>
            <person name="Gargeya S."/>
            <person name="Fitzgerald M."/>
            <person name="Haas B."/>
            <person name="Abouelleil A."/>
            <person name="Alvarado L."/>
            <person name="Arachchi H.M."/>
            <person name="Berlin A."/>
            <person name="Brown A."/>
            <person name="Chapman S.B."/>
            <person name="Chen Z."/>
            <person name="Dunbar C."/>
            <person name="Freedman E."/>
            <person name="Gearin G."/>
            <person name="Gellesch M."/>
            <person name="Goldberg J."/>
            <person name="Griggs A."/>
            <person name="Gujja S."/>
            <person name="Heiman D."/>
            <person name="Howarth C."/>
            <person name="Larson L."/>
            <person name="Lui A."/>
            <person name="MacDonald P.J.P."/>
            <person name="Mehta T."/>
            <person name="Montmayeur A."/>
            <person name="Murphy C."/>
            <person name="Neiman D."/>
            <person name="Pearson M."/>
            <person name="Priest M."/>
            <person name="Roberts A."/>
            <person name="Saif S."/>
            <person name="Shea T."/>
            <person name="Shenoy N."/>
            <person name="Sisk P."/>
            <person name="Stolte C."/>
            <person name="Sykes S."/>
            <person name="Yandava C."/>
            <person name="Wortman J."/>
            <person name="Nusbaum C."/>
            <person name="Birren B."/>
        </authorList>
    </citation>
    <scope>NUCLEOTIDE SEQUENCE</scope>
    <source>
        <strain>70-15</strain>
    </source>
</reference>
<evidence type="ECO:0000313" key="1">
    <source>
        <dbReference type="EMBL" id="EHA57774.1"/>
    </source>
</evidence>